<feature type="region of interest" description="Disordered" evidence="1">
    <location>
        <begin position="127"/>
        <end position="149"/>
    </location>
</feature>
<sequence>MAPFNTTLVSSPAPASSSAVALPSSPTALTDHFSNFAGCTYFPQPWKAKSVPQAFWPPKVPRGPGNARACIVYPNYFMDECCGYLRRESLCGWTACIGGMTDKQYSACFERLAIRDGLVDSGDYYHSYDPSDGDNEDTEDEEYQEDGEYDDGSYKVDANGWNVEYRKNVTRRGPPYEWTCARASAKYGAKRAVLSVVGLAVAVSVLVTGL</sequence>
<accession>A0A0J0XHD7</accession>
<feature type="compositionally biased region" description="Acidic residues" evidence="1">
    <location>
        <begin position="131"/>
        <end position="149"/>
    </location>
</feature>
<organism evidence="2 3">
    <name type="scientific">Cutaneotrichosporon oleaginosum</name>
    <dbReference type="NCBI Taxonomy" id="879819"/>
    <lineage>
        <taxon>Eukaryota</taxon>
        <taxon>Fungi</taxon>
        <taxon>Dikarya</taxon>
        <taxon>Basidiomycota</taxon>
        <taxon>Agaricomycotina</taxon>
        <taxon>Tremellomycetes</taxon>
        <taxon>Trichosporonales</taxon>
        <taxon>Trichosporonaceae</taxon>
        <taxon>Cutaneotrichosporon</taxon>
    </lineage>
</organism>
<evidence type="ECO:0000256" key="1">
    <source>
        <dbReference type="SAM" id="MobiDB-lite"/>
    </source>
</evidence>
<reference evidence="2 3" key="1">
    <citation type="submission" date="2015-03" db="EMBL/GenBank/DDBJ databases">
        <title>Genomics and transcriptomics of the oil-accumulating basidiomycete yeast T. oleaginosus allow insights into substrate utilization and the diverse evolutionary trajectories of mating systems in fungi.</title>
        <authorList>
            <consortium name="DOE Joint Genome Institute"/>
            <person name="Kourist R."/>
            <person name="Kracht O."/>
            <person name="Bracharz F."/>
            <person name="Lipzen A."/>
            <person name="Nolan M."/>
            <person name="Ohm R."/>
            <person name="Grigoriev I."/>
            <person name="Sun S."/>
            <person name="Heitman J."/>
            <person name="Bruck T."/>
            <person name="Nowrousian M."/>
        </authorList>
    </citation>
    <scope>NUCLEOTIDE SEQUENCE [LARGE SCALE GENOMIC DNA]</scope>
    <source>
        <strain evidence="2 3">IBC0246</strain>
    </source>
</reference>
<gene>
    <name evidence="2" type="ORF">CC85DRAFT_287521</name>
</gene>
<dbReference type="AlphaFoldDB" id="A0A0J0XHD7"/>
<evidence type="ECO:0000313" key="3">
    <source>
        <dbReference type="Proteomes" id="UP000053611"/>
    </source>
</evidence>
<proteinExistence type="predicted"/>
<protein>
    <submittedName>
        <fullName evidence="2">Uncharacterized protein</fullName>
    </submittedName>
</protein>
<evidence type="ECO:0000313" key="2">
    <source>
        <dbReference type="EMBL" id="KLT40417.1"/>
    </source>
</evidence>
<dbReference type="RefSeq" id="XP_018276908.1">
    <property type="nucleotide sequence ID" value="XM_018423916.1"/>
</dbReference>
<dbReference type="GeneID" id="28984519"/>
<dbReference type="EMBL" id="KQ087235">
    <property type="protein sequence ID" value="KLT40417.1"/>
    <property type="molecule type" value="Genomic_DNA"/>
</dbReference>
<name>A0A0J0XHD7_9TREE</name>
<keyword evidence="3" id="KW-1185">Reference proteome</keyword>
<dbReference type="Proteomes" id="UP000053611">
    <property type="component" value="Unassembled WGS sequence"/>
</dbReference>